<organism evidence="3">
    <name type="scientific">mine drainage metagenome</name>
    <dbReference type="NCBI Taxonomy" id="410659"/>
    <lineage>
        <taxon>unclassified sequences</taxon>
        <taxon>metagenomes</taxon>
        <taxon>ecological metagenomes</taxon>
    </lineage>
</organism>
<dbReference type="SUPFAM" id="SSF51430">
    <property type="entry name" value="NAD(P)-linked oxidoreductase"/>
    <property type="match status" value="1"/>
</dbReference>
<name>A0A1J5RCU3_9ZZZZ</name>
<evidence type="ECO:0000259" key="2">
    <source>
        <dbReference type="Pfam" id="PF00248"/>
    </source>
</evidence>
<dbReference type="PRINTS" id="PR00069">
    <property type="entry name" value="ALDKETRDTASE"/>
</dbReference>
<dbReference type="Pfam" id="PF00248">
    <property type="entry name" value="Aldo_ket_red"/>
    <property type="match status" value="1"/>
</dbReference>
<dbReference type="FunFam" id="3.20.20.100:FF:000004">
    <property type="entry name" value="Oxidoreductase, aldo/keto reductase"/>
    <property type="match status" value="1"/>
</dbReference>
<dbReference type="EMBL" id="MLJW01000213">
    <property type="protein sequence ID" value="OIQ93154.1"/>
    <property type="molecule type" value="Genomic_DNA"/>
</dbReference>
<dbReference type="Gene3D" id="3.20.20.100">
    <property type="entry name" value="NADP-dependent oxidoreductase domain"/>
    <property type="match status" value="1"/>
</dbReference>
<dbReference type="InterPro" id="IPR036812">
    <property type="entry name" value="NAD(P)_OxRdtase_dom_sf"/>
</dbReference>
<evidence type="ECO:0000313" key="3">
    <source>
        <dbReference type="EMBL" id="OIQ93154.1"/>
    </source>
</evidence>
<dbReference type="PANTHER" id="PTHR43364:SF4">
    <property type="entry name" value="NAD(P)-LINKED OXIDOREDUCTASE SUPERFAMILY PROTEIN"/>
    <property type="match status" value="1"/>
</dbReference>
<comment type="caution">
    <text evidence="3">The sequence shown here is derived from an EMBL/GenBank/DDBJ whole genome shotgun (WGS) entry which is preliminary data.</text>
</comment>
<gene>
    <name evidence="3" type="primary">gpr_9</name>
    <name evidence="3" type="ORF">GALL_248600</name>
</gene>
<feature type="domain" description="NADP-dependent oxidoreductase" evidence="2">
    <location>
        <begin position="27"/>
        <end position="320"/>
    </location>
</feature>
<dbReference type="GO" id="GO:0016491">
    <property type="term" value="F:oxidoreductase activity"/>
    <property type="evidence" value="ECO:0007669"/>
    <property type="project" value="UniProtKB-KW"/>
</dbReference>
<dbReference type="PROSITE" id="PS51257">
    <property type="entry name" value="PROKAR_LIPOPROTEIN"/>
    <property type="match status" value="1"/>
</dbReference>
<dbReference type="InterPro" id="IPR023210">
    <property type="entry name" value="NADP_OxRdtase_dom"/>
</dbReference>
<proteinExistence type="predicted"/>
<dbReference type="EC" id="1.1.1.-" evidence="3"/>
<dbReference type="PANTHER" id="PTHR43364">
    <property type="entry name" value="NADH-SPECIFIC METHYLGLYOXAL REDUCTASE-RELATED"/>
    <property type="match status" value="1"/>
</dbReference>
<protein>
    <submittedName>
        <fullName evidence="3">L-glyceraldehyde 3-phosphate reductase</fullName>
        <ecNumber evidence="3">1.1.1.-</ecNumber>
    </submittedName>
</protein>
<dbReference type="AlphaFoldDB" id="A0A1J5RCU3"/>
<dbReference type="GO" id="GO:0005829">
    <property type="term" value="C:cytosol"/>
    <property type="evidence" value="ECO:0007669"/>
    <property type="project" value="TreeGrafter"/>
</dbReference>
<dbReference type="InterPro" id="IPR050523">
    <property type="entry name" value="AKR_Detox_Biosynth"/>
</dbReference>
<evidence type="ECO:0000256" key="1">
    <source>
        <dbReference type="ARBA" id="ARBA00023002"/>
    </source>
</evidence>
<keyword evidence="1 3" id="KW-0560">Oxidoreductase</keyword>
<reference evidence="3" key="1">
    <citation type="submission" date="2016-10" db="EMBL/GenBank/DDBJ databases">
        <title>Sequence of Gallionella enrichment culture.</title>
        <authorList>
            <person name="Poehlein A."/>
            <person name="Muehling M."/>
            <person name="Daniel R."/>
        </authorList>
    </citation>
    <scope>NUCLEOTIDE SEQUENCE</scope>
</reference>
<sequence>MSAEIARHEISSYRQVGSSGLMVSATGLGCNTFGATAAPESVAGIVAAALDEGITFFDTADVYGSVPGEGEELLGAALAGRRDEVVLATKFGMDARGLNGADWGARGSRRYVRRAIVGSLRRLRTDHIDLYQLHAPDPLTPVSETLHALDELVTEGKVRYVGSSNLAAWQVADADWTARDQGTVRFISAQNEYNVLRRAAERELMPAARRLGIGVLPYYPLASGLLTGKYRRGANGTDGTRLAGHPERLAAANFDAIESLSVLAGEWGVPLPSLALGALSARPEVASVIVGARTPEQVRANAAAGRWTPTVEQLRQIDEVTTPHEIGR</sequence>
<dbReference type="InterPro" id="IPR020471">
    <property type="entry name" value="AKR"/>
</dbReference>
<accession>A0A1J5RCU3</accession>